<evidence type="ECO:0000313" key="3">
    <source>
        <dbReference type="Proteomes" id="UP001367508"/>
    </source>
</evidence>
<name>A0AAN9QX71_CANGL</name>
<accession>A0AAN9QX71</accession>
<sequence>MASIVGFGKENQGESCEGERVRAGVLGVRKPTVENGRKPENFGAKRGDVRRGQRRGNRFEERKRNAYEKRGE</sequence>
<gene>
    <name evidence="2" type="ORF">VNO77_10570</name>
</gene>
<dbReference type="EMBL" id="JAYMYQ010000002">
    <property type="protein sequence ID" value="KAK7351257.1"/>
    <property type="molecule type" value="Genomic_DNA"/>
</dbReference>
<comment type="caution">
    <text evidence="2">The sequence shown here is derived from an EMBL/GenBank/DDBJ whole genome shotgun (WGS) entry which is preliminary data.</text>
</comment>
<dbReference type="AlphaFoldDB" id="A0AAN9QX71"/>
<feature type="compositionally biased region" description="Basic and acidic residues" evidence="1">
    <location>
        <begin position="31"/>
        <end position="72"/>
    </location>
</feature>
<proteinExistence type="predicted"/>
<feature type="region of interest" description="Disordered" evidence="1">
    <location>
        <begin position="27"/>
        <end position="72"/>
    </location>
</feature>
<organism evidence="2 3">
    <name type="scientific">Canavalia gladiata</name>
    <name type="common">Sword bean</name>
    <name type="synonym">Dolichos gladiatus</name>
    <dbReference type="NCBI Taxonomy" id="3824"/>
    <lineage>
        <taxon>Eukaryota</taxon>
        <taxon>Viridiplantae</taxon>
        <taxon>Streptophyta</taxon>
        <taxon>Embryophyta</taxon>
        <taxon>Tracheophyta</taxon>
        <taxon>Spermatophyta</taxon>
        <taxon>Magnoliopsida</taxon>
        <taxon>eudicotyledons</taxon>
        <taxon>Gunneridae</taxon>
        <taxon>Pentapetalae</taxon>
        <taxon>rosids</taxon>
        <taxon>fabids</taxon>
        <taxon>Fabales</taxon>
        <taxon>Fabaceae</taxon>
        <taxon>Papilionoideae</taxon>
        <taxon>50 kb inversion clade</taxon>
        <taxon>NPAAA clade</taxon>
        <taxon>indigoferoid/millettioid clade</taxon>
        <taxon>Phaseoleae</taxon>
        <taxon>Canavalia</taxon>
    </lineage>
</organism>
<evidence type="ECO:0000313" key="2">
    <source>
        <dbReference type="EMBL" id="KAK7351257.1"/>
    </source>
</evidence>
<reference evidence="2 3" key="1">
    <citation type="submission" date="2024-01" db="EMBL/GenBank/DDBJ databases">
        <title>The genomes of 5 underutilized Papilionoideae crops provide insights into root nodulation and disease resistanc.</title>
        <authorList>
            <person name="Jiang F."/>
        </authorList>
    </citation>
    <scope>NUCLEOTIDE SEQUENCE [LARGE SCALE GENOMIC DNA]</scope>
    <source>
        <strain evidence="2">LVBAO_FW01</strain>
        <tissue evidence="2">Leaves</tissue>
    </source>
</reference>
<evidence type="ECO:0000256" key="1">
    <source>
        <dbReference type="SAM" id="MobiDB-lite"/>
    </source>
</evidence>
<dbReference type="Proteomes" id="UP001367508">
    <property type="component" value="Unassembled WGS sequence"/>
</dbReference>
<protein>
    <submittedName>
        <fullName evidence="2">Uncharacterized protein</fullName>
    </submittedName>
</protein>
<keyword evidence="3" id="KW-1185">Reference proteome</keyword>